<gene>
    <name evidence="17" type="ORF">COZ78_03180</name>
</gene>
<dbReference type="SMART" id="SM00341">
    <property type="entry name" value="HRDC"/>
    <property type="match status" value="1"/>
</dbReference>
<dbReference type="Pfam" id="PF00270">
    <property type="entry name" value="DEAD"/>
    <property type="match status" value="1"/>
</dbReference>
<evidence type="ECO:0000256" key="3">
    <source>
        <dbReference type="ARBA" id="ARBA00022723"/>
    </source>
</evidence>
<evidence type="ECO:0000256" key="13">
    <source>
        <dbReference type="ARBA" id="ARBA00044550"/>
    </source>
</evidence>
<evidence type="ECO:0000256" key="12">
    <source>
        <dbReference type="ARBA" id="ARBA00044535"/>
    </source>
</evidence>
<keyword evidence="6" id="KW-0347">Helicase</keyword>
<dbReference type="SUPFAM" id="SSF47819">
    <property type="entry name" value="HRDC-like"/>
    <property type="match status" value="1"/>
</dbReference>
<dbReference type="PROSITE" id="PS51194">
    <property type="entry name" value="HELICASE_CTER"/>
    <property type="match status" value="1"/>
</dbReference>
<keyword evidence="5" id="KW-0378">Hydrolase</keyword>
<dbReference type="GO" id="GO:0043138">
    <property type="term" value="F:3'-5' DNA helicase activity"/>
    <property type="evidence" value="ECO:0007669"/>
    <property type="project" value="UniProtKB-EC"/>
</dbReference>
<dbReference type="GO" id="GO:0003677">
    <property type="term" value="F:DNA binding"/>
    <property type="evidence" value="ECO:0007669"/>
    <property type="project" value="UniProtKB-KW"/>
</dbReference>
<dbReference type="InterPro" id="IPR004589">
    <property type="entry name" value="DNA_helicase_ATP-dep_RecQ"/>
</dbReference>
<dbReference type="GO" id="GO:0043590">
    <property type="term" value="C:bacterial nucleoid"/>
    <property type="evidence" value="ECO:0007669"/>
    <property type="project" value="TreeGrafter"/>
</dbReference>
<keyword evidence="8" id="KW-0238">DNA-binding</keyword>
<evidence type="ECO:0000259" key="16">
    <source>
        <dbReference type="PROSITE" id="PS51194"/>
    </source>
</evidence>
<dbReference type="PROSITE" id="PS51192">
    <property type="entry name" value="HELICASE_ATP_BIND_1"/>
    <property type="match status" value="1"/>
</dbReference>
<evidence type="ECO:0000256" key="7">
    <source>
        <dbReference type="ARBA" id="ARBA00022840"/>
    </source>
</evidence>
<dbReference type="Pfam" id="PF00570">
    <property type="entry name" value="HRDC"/>
    <property type="match status" value="1"/>
</dbReference>
<comment type="catalytic activity">
    <reaction evidence="10">
        <text>Couples ATP hydrolysis with the unwinding of duplex DNA by translocating in the 3'-5' direction.</text>
        <dbReference type="EC" id="5.6.2.4"/>
    </reaction>
</comment>
<dbReference type="InterPro" id="IPR027417">
    <property type="entry name" value="P-loop_NTPase"/>
</dbReference>
<evidence type="ECO:0000256" key="2">
    <source>
        <dbReference type="ARBA" id="ARBA00005446"/>
    </source>
</evidence>
<keyword evidence="3" id="KW-0479">Metal-binding</keyword>
<accession>A0A2M7IXM6</accession>
<evidence type="ECO:0000256" key="8">
    <source>
        <dbReference type="ARBA" id="ARBA00023125"/>
    </source>
</evidence>
<dbReference type="FunFam" id="3.40.50.300:FF:000296">
    <property type="entry name" value="ATP-dependent DNA helicase RecQ"/>
    <property type="match status" value="1"/>
</dbReference>
<dbReference type="GO" id="GO:0016787">
    <property type="term" value="F:hydrolase activity"/>
    <property type="evidence" value="ECO:0007669"/>
    <property type="project" value="UniProtKB-KW"/>
</dbReference>
<dbReference type="SMART" id="SM00487">
    <property type="entry name" value="DEXDc"/>
    <property type="match status" value="1"/>
</dbReference>
<comment type="caution">
    <text evidence="17">The sequence shown here is derived from an EMBL/GenBank/DDBJ whole genome shotgun (WGS) entry which is preliminary data.</text>
</comment>
<dbReference type="CDD" id="cd18794">
    <property type="entry name" value="SF2_C_RecQ"/>
    <property type="match status" value="1"/>
</dbReference>
<evidence type="ECO:0000313" key="18">
    <source>
        <dbReference type="Proteomes" id="UP000230505"/>
    </source>
</evidence>
<dbReference type="AlphaFoldDB" id="A0A2M7IXM6"/>
<dbReference type="Pfam" id="PF00271">
    <property type="entry name" value="Helicase_C"/>
    <property type="match status" value="1"/>
</dbReference>
<evidence type="ECO:0000256" key="9">
    <source>
        <dbReference type="ARBA" id="ARBA00023235"/>
    </source>
</evidence>
<dbReference type="GO" id="GO:0046872">
    <property type="term" value="F:metal ion binding"/>
    <property type="evidence" value="ECO:0007669"/>
    <property type="project" value="UniProtKB-KW"/>
</dbReference>
<comment type="cofactor">
    <cofactor evidence="1">
        <name>Mg(2+)</name>
        <dbReference type="ChEBI" id="CHEBI:18420"/>
    </cofactor>
</comment>
<dbReference type="NCBIfam" id="TIGR00614">
    <property type="entry name" value="recQ_fam"/>
    <property type="match status" value="1"/>
</dbReference>
<dbReference type="Proteomes" id="UP000230505">
    <property type="component" value="Unassembled WGS sequence"/>
</dbReference>
<evidence type="ECO:0000256" key="4">
    <source>
        <dbReference type="ARBA" id="ARBA00022741"/>
    </source>
</evidence>
<dbReference type="GO" id="GO:0005737">
    <property type="term" value="C:cytoplasm"/>
    <property type="evidence" value="ECO:0007669"/>
    <property type="project" value="TreeGrafter"/>
</dbReference>
<dbReference type="Pfam" id="PF16124">
    <property type="entry name" value="RecQ_Zn_bind"/>
    <property type="match status" value="1"/>
</dbReference>
<dbReference type="Gene3D" id="1.10.150.80">
    <property type="entry name" value="HRDC domain"/>
    <property type="match status" value="1"/>
</dbReference>
<evidence type="ECO:0000256" key="11">
    <source>
        <dbReference type="ARBA" id="ARBA00034808"/>
    </source>
</evidence>
<evidence type="ECO:0000313" key="17">
    <source>
        <dbReference type="EMBL" id="PIX02918.1"/>
    </source>
</evidence>
<dbReference type="GO" id="GO:0006281">
    <property type="term" value="P:DNA repair"/>
    <property type="evidence" value="ECO:0007669"/>
    <property type="project" value="TreeGrafter"/>
</dbReference>
<dbReference type="SUPFAM" id="SSF52540">
    <property type="entry name" value="P-loop containing nucleoside triphosphate hydrolases"/>
    <property type="match status" value="1"/>
</dbReference>
<evidence type="ECO:0000256" key="6">
    <source>
        <dbReference type="ARBA" id="ARBA00022806"/>
    </source>
</evidence>
<dbReference type="CDD" id="cd17920">
    <property type="entry name" value="DEXHc_RecQ"/>
    <property type="match status" value="1"/>
</dbReference>
<dbReference type="Gene3D" id="3.40.50.300">
    <property type="entry name" value="P-loop containing nucleotide triphosphate hydrolases"/>
    <property type="match status" value="2"/>
</dbReference>
<comment type="similarity">
    <text evidence="2">Belongs to the helicase family. RecQ subfamily.</text>
</comment>
<protein>
    <recommendedName>
        <fullName evidence="12">ATP-dependent DNA helicase RecQ</fullName>
        <ecNumber evidence="11">5.6.2.4</ecNumber>
    </recommendedName>
    <alternativeName>
        <fullName evidence="13">DNA 3'-5' helicase RecQ</fullName>
    </alternativeName>
</protein>
<name>A0A2M7IXM6_9BACT</name>
<dbReference type="InterPro" id="IPR001650">
    <property type="entry name" value="Helicase_C-like"/>
</dbReference>
<dbReference type="InterPro" id="IPR014001">
    <property type="entry name" value="Helicase_ATP-bd"/>
</dbReference>
<dbReference type="InterPro" id="IPR010997">
    <property type="entry name" value="HRDC-like_sf"/>
</dbReference>
<dbReference type="GO" id="GO:0030894">
    <property type="term" value="C:replisome"/>
    <property type="evidence" value="ECO:0007669"/>
    <property type="project" value="TreeGrafter"/>
</dbReference>
<dbReference type="InterPro" id="IPR002121">
    <property type="entry name" value="HRDC_dom"/>
</dbReference>
<dbReference type="EC" id="5.6.2.4" evidence="11"/>
<feature type="domain" description="Helicase ATP-binding" evidence="15">
    <location>
        <begin position="22"/>
        <end position="190"/>
    </location>
</feature>
<keyword evidence="7" id="KW-0067">ATP-binding</keyword>
<organism evidence="17 18">
    <name type="scientific">bacterium (Candidatus Gribaldobacteria) CG_4_8_14_3_um_filter_42_11</name>
    <dbReference type="NCBI Taxonomy" id="2014267"/>
    <lineage>
        <taxon>Bacteria</taxon>
        <taxon>Candidatus Gribaldobacteria</taxon>
    </lineage>
</organism>
<keyword evidence="9" id="KW-0413">Isomerase</keyword>
<dbReference type="EMBL" id="PFHV01000082">
    <property type="protein sequence ID" value="PIX02918.1"/>
    <property type="molecule type" value="Genomic_DNA"/>
</dbReference>
<dbReference type="InterPro" id="IPR032284">
    <property type="entry name" value="RecQ_Zn-bd"/>
</dbReference>
<proteinExistence type="inferred from homology"/>
<dbReference type="PANTHER" id="PTHR13710">
    <property type="entry name" value="DNA HELICASE RECQ FAMILY MEMBER"/>
    <property type="match status" value="1"/>
</dbReference>
<evidence type="ECO:0000256" key="1">
    <source>
        <dbReference type="ARBA" id="ARBA00001946"/>
    </source>
</evidence>
<dbReference type="PROSITE" id="PS50967">
    <property type="entry name" value="HRDC"/>
    <property type="match status" value="1"/>
</dbReference>
<sequence length="496" mass="56541">MKALLKKYFGYDDFKPLQEEIISEILQQKDCFVLMATGGGKSLCYQLPALKFGGLTLVISPLISLMKDQVDALKACGIKAEFINSSLTPKQILEIYSQLARGEIKILYVAPERFGLEGFNNFLKGLTISLIAVDEAHCISEWGHDFRPDYRNLSLLKERFPQVPLIALTATATRKVRDDIIAQLQLEKARFFISSFNRKNLQISVIEKKQAFSKLVKLLEKYKNESVIIYCFSRNDTEAIASDLRANNFNAQAYHAGLGAKKRSSVQELFIKDEVNIIVATIAFGMGIDKPDVRLVVHYTYPKTLENYYQEIGRAGRDGLKSECVMFYTYADTRKHEFFIDQIEDGYLRRLSQEKLNAVINFAGLTTCRKKYLLGYFGEDLMEGNCGGCDICLPRGKNVEEYVVKELPKNKVKKIDLVYNQELFEELRALRKNLAMRERVPPFVIFGDMALQEMACYLPTDQEAFSRINGVGAKKLELFGDIFLSVINNFTQKNNF</sequence>
<feature type="domain" description="HRDC" evidence="14">
    <location>
        <begin position="417"/>
        <end position="496"/>
    </location>
</feature>
<evidence type="ECO:0000256" key="5">
    <source>
        <dbReference type="ARBA" id="ARBA00022801"/>
    </source>
</evidence>
<dbReference type="SMART" id="SM00490">
    <property type="entry name" value="HELICc"/>
    <property type="match status" value="1"/>
</dbReference>
<dbReference type="InterPro" id="IPR044876">
    <property type="entry name" value="HRDC_dom_sf"/>
</dbReference>
<evidence type="ECO:0000259" key="15">
    <source>
        <dbReference type="PROSITE" id="PS51192"/>
    </source>
</evidence>
<evidence type="ECO:0000256" key="10">
    <source>
        <dbReference type="ARBA" id="ARBA00034617"/>
    </source>
</evidence>
<reference evidence="18" key="1">
    <citation type="submission" date="2017-09" db="EMBL/GenBank/DDBJ databases">
        <title>Depth-based differentiation of microbial function through sediment-hosted aquifers and enrichment of novel symbionts in the deep terrestrial subsurface.</title>
        <authorList>
            <person name="Probst A.J."/>
            <person name="Ladd B."/>
            <person name="Jarett J.K."/>
            <person name="Geller-Mcgrath D.E."/>
            <person name="Sieber C.M.K."/>
            <person name="Emerson J.B."/>
            <person name="Anantharaman K."/>
            <person name="Thomas B.C."/>
            <person name="Malmstrom R."/>
            <person name="Stieglmeier M."/>
            <person name="Klingl A."/>
            <person name="Woyke T."/>
            <person name="Ryan C.M."/>
            <person name="Banfield J.F."/>
        </authorList>
    </citation>
    <scope>NUCLEOTIDE SEQUENCE [LARGE SCALE GENOMIC DNA]</scope>
</reference>
<feature type="domain" description="Helicase C-terminal" evidence="16">
    <location>
        <begin position="214"/>
        <end position="360"/>
    </location>
</feature>
<keyword evidence="4" id="KW-0547">Nucleotide-binding</keyword>
<dbReference type="GO" id="GO:0009378">
    <property type="term" value="F:four-way junction helicase activity"/>
    <property type="evidence" value="ECO:0007669"/>
    <property type="project" value="TreeGrafter"/>
</dbReference>
<dbReference type="GO" id="GO:0005524">
    <property type="term" value="F:ATP binding"/>
    <property type="evidence" value="ECO:0007669"/>
    <property type="project" value="UniProtKB-KW"/>
</dbReference>
<dbReference type="GO" id="GO:0006310">
    <property type="term" value="P:DNA recombination"/>
    <property type="evidence" value="ECO:0007669"/>
    <property type="project" value="InterPro"/>
</dbReference>
<dbReference type="InterPro" id="IPR011545">
    <property type="entry name" value="DEAD/DEAH_box_helicase_dom"/>
</dbReference>
<evidence type="ECO:0000259" key="14">
    <source>
        <dbReference type="PROSITE" id="PS50967"/>
    </source>
</evidence>
<dbReference type="PANTHER" id="PTHR13710:SF105">
    <property type="entry name" value="ATP-DEPENDENT DNA HELICASE Q1"/>
    <property type="match status" value="1"/>
</dbReference>